<feature type="repeat" description="TPR" evidence="7">
    <location>
        <begin position="445"/>
        <end position="478"/>
    </location>
</feature>
<dbReference type="GO" id="GO:0051301">
    <property type="term" value="P:cell division"/>
    <property type="evidence" value="ECO:0007669"/>
    <property type="project" value="UniProtKB-KW"/>
</dbReference>
<name>A0A9P6FSN1_9FUNG</name>
<evidence type="ECO:0000256" key="6">
    <source>
        <dbReference type="ARBA" id="ARBA00023306"/>
    </source>
</evidence>
<keyword evidence="10" id="KW-1185">Reference proteome</keyword>
<evidence type="ECO:0000256" key="3">
    <source>
        <dbReference type="ARBA" id="ARBA00022776"/>
    </source>
</evidence>
<feature type="repeat" description="TPR" evidence="7">
    <location>
        <begin position="722"/>
        <end position="755"/>
    </location>
</feature>
<evidence type="ECO:0000256" key="5">
    <source>
        <dbReference type="ARBA" id="ARBA00022803"/>
    </source>
</evidence>
<organism evidence="9 10">
    <name type="scientific">Lunasporangiospora selenospora</name>
    <dbReference type="NCBI Taxonomy" id="979761"/>
    <lineage>
        <taxon>Eukaryota</taxon>
        <taxon>Fungi</taxon>
        <taxon>Fungi incertae sedis</taxon>
        <taxon>Mucoromycota</taxon>
        <taxon>Mortierellomycotina</taxon>
        <taxon>Mortierellomycetes</taxon>
        <taxon>Mortierellales</taxon>
        <taxon>Mortierellaceae</taxon>
        <taxon>Lunasporangiospora</taxon>
    </lineage>
</organism>
<dbReference type="GO" id="GO:0045842">
    <property type="term" value="P:positive regulation of mitotic metaphase/anaphase transition"/>
    <property type="evidence" value="ECO:0007669"/>
    <property type="project" value="TreeGrafter"/>
</dbReference>
<feature type="region of interest" description="Disordered" evidence="8">
    <location>
        <begin position="90"/>
        <end position="109"/>
    </location>
</feature>
<evidence type="ECO:0000256" key="1">
    <source>
        <dbReference type="ARBA" id="ARBA00022618"/>
    </source>
</evidence>
<dbReference type="InterPro" id="IPR013105">
    <property type="entry name" value="TPR_2"/>
</dbReference>
<dbReference type="Gene3D" id="1.25.40.10">
    <property type="entry name" value="Tetratricopeptide repeat domain"/>
    <property type="match status" value="2"/>
</dbReference>
<accession>A0A9P6FSN1</accession>
<keyword evidence="5 7" id="KW-0802">TPR repeat</keyword>
<keyword evidence="1" id="KW-0132">Cell division</keyword>
<dbReference type="Proteomes" id="UP000780801">
    <property type="component" value="Unassembled WGS sequence"/>
</dbReference>
<evidence type="ECO:0000256" key="2">
    <source>
        <dbReference type="ARBA" id="ARBA00022737"/>
    </source>
</evidence>
<dbReference type="GO" id="GO:0016567">
    <property type="term" value="P:protein ubiquitination"/>
    <property type="evidence" value="ECO:0007669"/>
    <property type="project" value="TreeGrafter"/>
</dbReference>
<dbReference type="Pfam" id="PF07719">
    <property type="entry name" value="TPR_2"/>
    <property type="match status" value="1"/>
</dbReference>
<dbReference type="PANTHER" id="PTHR12558:SF9">
    <property type="entry name" value="CELL DIVISION CYCLE PROTEIN 16 HOMOLOG"/>
    <property type="match status" value="1"/>
</dbReference>
<dbReference type="PROSITE" id="PS50005">
    <property type="entry name" value="TPR"/>
    <property type="match status" value="3"/>
</dbReference>
<dbReference type="InterPro" id="IPR019734">
    <property type="entry name" value="TPR_rpt"/>
</dbReference>
<dbReference type="OrthoDB" id="10006270at2759"/>
<dbReference type="AlphaFoldDB" id="A0A9P6FSN1"/>
<comment type="caution">
    <text evidence="9">The sequence shown here is derived from an EMBL/GenBank/DDBJ whole genome shotgun (WGS) entry which is preliminary data.</text>
</comment>
<keyword evidence="4" id="KW-0833">Ubl conjugation pathway</keyword>
<dbReference type="GO" id="GO:0005737">
    <property type="term" value="C:cytoplasm"/>
    <property type="evidence" value="ECO:0007669"/>
    <property type="project" value="TreeGrafter"/>
</dbReference>
<evidence type="ECO:0000256" key="4">
    <source>
        <dbReference type="ARBA" id="ARBA00022786"/>
    </source>
</evidence>
<evidence type="ECO:0000256" key="7">
    <source>
        <dbReference type="PROSITE-ProRule" id="PRU00339"/>
    </source>
</evidence>
<gene>
    <name evidence="9" type="primary">CDC16</name>
    <name evidence="9" type="ORF">BGW38_002391</name>
</gene>
<dbReference type="GO" id="GO:0031145">
    <property type="term" value="P:anaphase-promoting complex-dependent catabolic process"/>
    <property type="evidence" value="ECO:0007669"/>
    <property type="project" value="TreeGrafter"/>
</dbReference>
<feature type="repeat" description="TPR" evidence="7">
    <location>
        <begin position="639"/>
        <end position="672"/>
    </location>
</feature>
<feature type="compositionally biased region" description="Basic and acidic residues" evidence="8">
    <location>
        <begin position="854"/>
        <end position="868"/>
    </location>
</feature>
<keyword evidence="6" id="KW-0131">Cell cycle</keyword>
<evidence type="ECO:0000256" key="8">
    <source>
        <dbReference type="SAM" id="MobiDB-lite"/>
    </source>
</evidence>
<feature type="region of interest" description="Disordered" evidence="8">
    <location>
        <begin position="588"/>
        <end position="617"/>
    </location>
</feature>
<feature type="compositionally biased region" description="Acidic residues" evidence="8">
    <location>
        <begin position="885"/>
        <end position="897"/>
    </location>
</feature>
<keyword evidence="2" id="KW-0677">Repeat</keyword>
<evidence type="ECO:0000313" key="10">
    <source>
        <dbReference type="Proteomes" id="UP000780801"/>
    </source>
</evidence>
<dbReference type="SUPFAM" id="SSF48452">
    <property type="entry name" value="TPR-like"/>
    <property type="match status" value="2"/>
</dbReference>
<keyword evidence="3" id="KW-0498">Mitosis</keyword>
<dbReference type="Pfam" id="PF12895">
    <property type="entry name" value="ANAPC3"/>
    <property type="match status" value="1"/>
</dbReference>
<dbReference type="Pfam" id="PF13181">
    <property type="entry name" value="TPR_8"/>
    <property type="match status" value="2"/>
</dbReference>
<dbReference type="SMART" id="SM00028">
    <property type="entry name" value="TPR"/>
    <property type="match status" value="7"/>
</dbReference>
<reference evidence="9" key="1">
    <citation type="journal article" date="2020" name="Fungal Divers.">
        <title>Resolving the Mortierellaceae phylogeny through synthesis of multi-gene phylogenetics and phylogenomics.</title>
        <authorList>
            <person name="Vandepol N."/>
            <person name="Liber J."/>
            <person name="Desiro A."/>
            <person name="Na H."/>
            <person name="Kennedy M."/>
            <person name="Barry K."/>
            <person name="Grigoriev I.V."/>
            <person name="Miller A.N."/>
            <person name="O'Donnell K."/>
            <person name="Stajich J.E."/>
            <person name="Bonito G."/>
        </authorList>
    </citation>
    <scope>NUCLEOTIDE SEQUENCE</scope>
    <source>
        <strain evidence="9">KOD1015</strain>
    </source>
</reference>
<proteinExistence type="predicted"/>
<sequence>MNVTPSKQGMRVIPSPFASSPASWIETQYPISSPIKHPQFSNSFSSNVSGIGSLGQASPYSSQQTSLVPPQPMLMSLDESLDAAAAAAATAGTTSGVRRQSQRYRRSFGPTIGGRDFSITNTTTSDLELDASMEHFDFGLPLQEVDRDRTMVDRLRIWRTDAIQQQNYSNAAYWGDKILSFTGDANDAFWLAQVYSLNGEYERAIDLLETKGLLQSSVACRYLASLCSIRQEKWAQALEYLGEENQDLHITEGSQDDESIVDGDGGFKLEASMCVLRGIVYKQFHNFGQAKECFKRALALDVKCHDALDLLISNSMLTIEEERELMDSLEFQKQLQDSHDAEFVKMLYQTKLSKYDNIDLQDEIYKKLSAKFQDENADLLLSRAEVYYTQSRFDMCYICTKKILRTDKYNMACMPMHVVSLCEIDRKNELFMLAHELVDHRPTHALTWFAVGAYYYKIGKMNKARDYFKKATSIDAHYRPAWLGFAHSFAAEGEHDKAAAAYATCYRLLPGSHLVPMYLGMEHLRQNSLLLAKRYLASSLTICDSDPLLLNELGVLYFDMDEYQTSIKYFKRLIAKLVQSSQHLPLKLGPPPLPSMTTDGTNGDHTGDETKKKGSSTLSVELATSAYRYPSHRRNNLLETAHLNLGHAYRMIADYEQAEKNFLRVEAIATSASLATSTTGSSAYPPMMMSGNAPMSTTPGATSATAAAAAAAAMNRDASTKALALSALGFIYQIQGRLAEAVEYYHKTLAIRPMDPVANEMLQRVLDERVNSMGMEWMKSTFVPFPEDMRDEDVVEARARQIIEMRVESPAPPTPLSGMSGSSRVKGKRRAMEDDPDAGEYAVMEGPRRKGKERKTVAEEHLHDDHYGRGQNQDLGEDHSQDLIEGLEDEDDMDLVE</sequence>
<evidence type="ECO:0000313" key="9">
    <source>
        <dbReference type="EMBL" id="KAF9580813.1"/>
    </source>
</evidence>
<dbReference type="PANTHER" id="PTHR12558">
    <property type="entry name" value="CELL DIVISION CYCLE 16,23,27"/>
    <property type="match status" value="1"/>
</dbReference>
<dbReference type="EMBL" id="JAABOA010001835">
    <property type="protein sequence ID" value="KAF9580813.1"/>
    <property type="molecule type" value="Genomic_DNA"/>
</dbReference>
<protein>
    <submittedName>
        <fullName evidence="9">Anaphase promoting complex subunit cdc16</fullName>
    </submittedName>
</protein>
<dbReference type="GO" id="GO:0005680">
    <property type="term" value="C:anaphase-promoting complex"/>
    <property type="evidence" value="ECO:0007669"/>
    <property type="project" value="TreeGrafter"/>
</dbReference>
<feature type="region of interest" description="Disordered" evidence="8">
    <location>
        <begin position="806"/>
        <end position="897"/>
    </location>
</feature>
<dbReference type="InterPro" id="IPR011990">
    <property type="entry name" value="TPR-like_helical_dom_sf"/>
</dbReference>